<dbReference type="InterPro" id="IPR012340">
    <property type="entry name" value="NA-bd_OB-fold"/>
</dbReference>
<dbReference type="GO" id="GO:0003729">
    <property type="term" value="F:mRNA binding"/>
    <property type="evidence" value="ECO:0007669"/>
    <property type="project" value="TreeGrafter"/>
</dbReference>
<evidence type="ECO:0000256" key="1">
    <source>
        <dbReference type="ARBA" id="ARBA00004496"/>
    </source>
</evidence>
<dbReference type="GO" id="GO:0005737">
    <property type="term" value="C:cytoplasm"/>
    <property type="evidence" value="ECO:0007669"/>
    <property type="project" value="UniProtKB-SubCell"/>
</dbReference>
<evidence type="ECO:0000259" key="3">
    <source>
        <dbReference type="PROSITE" id="PS51857"/>
    </source>
</evidence>
<dbReference type="InterPro" id="IPR051373">
    <property type="entry name" value="Lin-28_RNA-binding"/>
</dbReference>
<reference evidence="4" key="1">
    <citation type="journal article" date="2020" name="Nature">
        <title>Giant virus diversity and host interactions through global metagenomics.</title>
        <authorList>
            <person name="Schulz F."/>
            <person name="Roux S."/>
            <person name="Paez-Espino D."/>
            <person name="Jungbluth S."/>
            <person name="Walsh D.A."/>
            <person name="Denef V.J."/>
            <person name="McMahon K.D."/>
            <person name="Konstantinidis K.T."/>
            <person name="Eloe-Fadrosh E.A."/>
            <person name="Kyrpides N.C."/>
            <person name="Woyke T."/>
        </authorList>
    </citation>
    <scope>NUCLEOTIDE SEQUENCE</scope>
    <source>
        <strain evidence="4">GVMAG-S-1016713-123</strain>
    </source>
</reference>
<dbReference type="SMART" id="SM00357">
    <property type="entry name" value="CSP"/>
    <property type="match status" value="1"/>
</dbReference>
<keyword evidence="2" id="KW-0963">Cytoplasm</keyword>
<accession>A0A6C0LV16</accession>
<dbReference type="InterPro" id="IPR002059">
    <property type="entry name" value="CSP_DNA-bd"/>
</dbReference>
<dbReference type="InterPro" id="IPR011129">
    <property type="entry name" value="CSD"/>
</dbReference>
<dbReference type="GO" id="GO:0031054">
    <property type="term" value="P:pre-miRNA processing"/>
    <property type="evidence" value="ECO:0007669"/>
    <property type="project" value="TreeGrafter"/>
</dbReference>
<dbReference type="Pfam" id="PF00313">
    <property type="entry name" value="CSD"/>
    <property type="match status" value="1"/>
</dbReference>
<dbReference type="SUPFAM" id="SSF50249">
    <property type="entry name" value="Nucleic acid-binding proteins"/>
    <property type="match status" value="1"/>
</dbReference>
<name>A0A6C0LV16_9ZZZZ</name>
<dbReference type="Gene3D" id="2.40.50.140">
    <property type="entry name" value="Nucleic acid-binding proteins"/>
    <property type="match status" value="1"/>
</dbReference>
<proteinExistence type="predicted"/>
<evidence type="ECO:0000256" key="2">
    <source>
        <dbReference type="ARBA" id="ARBA00022490"/>
    </source>
</evidence>
<dbReference type="GO" id="GO:0005634">
    <property type="term" value="C:nucleus"/>
    <property type="evidence" value="ECO:0007669"/>
    <property type="project" value="TreeGrafter"/>
</dbReference>
<dbReference type="PANTHER" id="PTHR46109">
    <property type="entry name" value="PROTEIN LIN-28"/>
    <property type="match status" value="1"/>
</dbReference>
<dbReference type="PROSITE" id="PS51857">
    <property type="entry name" value="CSD_2"/>
    <property type="match status" value="1"/>
</dbReference>
<protein>
    <recommendedName>
        <fullName evidence="3">CSD domain-containing protein</fullName>
    </recommendedName>
</protein>
<dbReference type="PANTHER" id="PTHR46109:SF1">
    <property type="entry name" value="PROTEIN LIN-28 HOMOLOG"/>
    <property type="match status" value="1"/>
</dbReference>
<dbReference type="CDD" id="cd04458">
    <property type="entry name" value="CSP_CDS"/>
    <property type="match status" value="1"/>
</dbReference>
<feature type="domain" description="CSD" evidence="3">
    <location>
        <begin position="22"/>
        <end position="95"/>
    </location>
</feature>
<evidence type="ECO:0000313" key="4">
    <source>
        <dbReference type="EMBL" id="QHU34273.1"/>
    </source>
</evidence>
<organism evidence="4">
    <name type="scientific">viral metagenome</name>
    <dbReference type="NCBI Taxonomy" id="1070528"/>
    <lineage>
        <taxon>unclassified sequences</taxon>
        <taxon>metagenomes</taxon>
        <taxon>organismal metagenomes</taxon>
    </lineage>
</organism>
<sequence length="132" mass="14682">MSTSTEVEKNTSTSQIPSEGLRCLGSVKWFNTKSGYGFITLLDGELAATDIFAHHSVISVKNEQYKYLIQGEYVSVMVQPSDATNYKWQATHVTGVCDGPLMCETRNTIKNQRVEYSQTKESTGGDYAQPKE</sequence>
<dbReference type="AlphaFoldDB" id="A0A6C0LV16"/>
<comment type="subcellular location">
    <subcellularLocation>
        <location evidence="1">Cytoplasm</location>
    </subcellularLocation>
</comment>
<dbReference type="EMBL" id="MN740568">
    <property type="protein sequence ID" value="QHU34273.1"/>
    <property type="molecule type" value="Genomic_DNA"/>
</dbReference>